<protein>
    <submittedName>
        <fullName evidence="2">Uncharacterized protein</fullName>
    </submittedName>
</protein>
<evidence type="ECO:0000313" key="2">
    <source>
        <dbReference type="EMBL" id="CAL61696.1"/>
    </source>
</evidence>
<sequence>MFPQESQPNAAHSSIRPITLSRAGPAGMMCLALNREPGIMCIDTSLGWLSPSRRLPDQQGGHQWHVSKTNLSAHHP</sequence>
<dbReference type="KEGG" id="har:HEAR1531"/>
<name>A4G5A9_HERAR</name>
<keyword evidence="3" id="KW-1185">Reference proteome</keyword>
<proteinExistence type="predicted"/>
<feature type="region of interest" description="Disordered" evidence="1">
    <location>
        <begin position="51"/>
        <end position="76"/>
    </location>
</feature>
<dbReference type="HOGENOM" id="CLU_2649503_0_0_4"/>
<dbReference type="Proteomes" id="UP000006697">
    <property type="component" value="Chromosome"/>
</dbReference>
<evidence type="ECO:0000256" key="1">
    <source>
        <dbReference type="SAM" id="MobiDB-lite"/>
    </source>
</evidence>
<dbReference type="STRING" id="204773.HEAR1531"/>
<feature type="compositionally biased region" description="Polar residues" evidence="1">
    <location>
        <begin position="66"/>
        <end position="76"/>
    </location>
</feature>
<gene>
    <name evidence="2" type="ordered locus">HEAR1531</name>
</gene>
<dbReference type="EMBL" id="CU207211">
    <property type="protein sequence ID" value="CAL61696.1"/>
    <property type="molecule type" value="Genomic_DNA"/>
</dbReference>
<evidence type="ECO:0000313" key="3">
    <source>
        <dbReference type="Proteomes" id="UP000006697"/>
    </source>
</evidence>
<organism evidence="2 3">
    <name type="scientific">Herminiimonas arsenicoxydans</name>
    <dbReference type="NCBI Taxonomy" id="204773"/>
    <lineage>
        <taxon>Bacteria</taxon>
        <taxon>Pseudomonadati</taxon>
        <taxon>Pseudomonadota</taxon>
        <taxon>Betaproteobacteria</taxon>
        <taxon>Burkholderiales</taxon>
        <taxon>Oxalobacteraceae</taxon>
        <taxon>Herminiimonas</taxon>
    </lineage>
</organism>
<dbReference type="AlphaFoldDB" id="A4G5A9"/>
<reference evidence="2 3" key="1">
    <citation type="journal article" date="2007" name="PLoS Genet.">
        <title>A tale of two oxidation states: bacterial colonization of arsenic-rich environments.</title>
        <authorList>
            <person name="Muller D."/>
            <person name="Medigue C."/>
            <person name="Koechler S."/>
            <person name="Barbe V."/>
            <person name="Barakat M."/>
            <person name="Talla E."/>
            <person name="Bonnefoy V."/>
            <person name="Krin E."/>
            <person name="Arsene-Ploetze F."/>
            <person name="Carapito C."/>
            <person name="Chandler M."/>
            <person name="Cournoyer B."/>
            <person name="Cruveiller S."/>
            <person name="Dossat C."/>
            <person name="Duval S."/>
            <person name="Heymann M."/>
            <person name="Leize E."/>
            <person name="Lieutaud A."/>
            <person name="Lievremont D."/>
            <person name="Makita Y."/>
            <person name="Mangenot S."/>
            <person name="Nitschke W."/>
            <person name="Ortet P."/>
            <person name="Perdrial N."/>
            <person name="Schoepp B."/>
            <person name="Siguier N."/>
            <person name="Simeonova D.D."/>
            <person name="Rouy Z."/>
            <person name="Segurens B."/>
            <person name="Turlin E."/>
            <person name="Vallenet D."/>
            <person name="Van Dorsselaer A."/>
            <person name="Weiss S."/>
            <person name="Weissenbach J."/>
            <person name="Lett M.C."/>
            <person name="Danchin A."/>
            <person name="Bertin P.N."/>
        </authorList>
    </citation>
    <scope>NUCLEOTIDE SEQUENCE [LARGE SCALE GENOMIC DNA]</scope>
    <source>
        <strain evidence="3">ULPAs1</strain>
    </source>
</reference>
<accession>A4G5A9</accession>